<organism evidence="1 2">
    <name type="scientific">Prunus yedoensis var. nudiflora</name>
    <dbReference type="NCBI Taxonomy" id="2094558"/>
    <lineage>
        <taxon>Eukaryota</taxon>
        <taxon>Viridiplantae</taxon>
        <taxon>Streptophyta</taxon>
        <taxon>Embryophyta</taxon>
        <taxon>Tracheophyta</taxon>
        <taxon>Spermatophyta</taxon>
        <taxon>Magnoliopsida</taxon>
        <taxon>eudicotyledons</taxon>
        <taxon>Gunneridae</taxon>
        <taxon>Pentapetalae</taxon>
        <taxon>rosids</taxon>
        <taxon>fabids</taxon>
        <taxon>Rosales</taxon>
        <taxon>Rosaceae</taxon>
        <taxon>Amygdaloideae</taxon>
        <taxon>Amygdaleae</taxon>
        <taxon>Prunus</taxon>
    </lineage>
</organism>
<dbReference type="EMBL" id="PJQY01001299">
    <property type="protein sequence ID" value="PQQ03868.1"/>
    <property type="molecule type" value="Genomic_DNA"/>
</dbReference>
<sequence>MPRQQLGLNLPVGLPGLVGPSSCLGWISCAGGGNGLAGGLLPRQGSYAAGALRDQVSSPIMTKLVH</sequence>
<protein>
    <submittedName>
        <fullName evidence="1">Uncharacterized protein</fullName>
    </submittedName>
</protein>
<reference evidence="1 2" key="1">
    <citation type="submission" date="2018-02" db="EMBL/GenBank/DDBJ databases">
        <title>Draft genome of wild Prunus yedoensis var. nudiflora.</title>
        <authorList>
            <person name="Baek S."/>
            <person name="Kim J.-H."/>
            <person name="Choi K."/>
            <person name="Kim G.-B."/>
            <person name="Cho A."/>
            <person name="Jang H."/>
            <person name="Shin C.-H."/>
            <person name="Yu H.-J."/>
            <person name="Mun J.-H."/>
        </authorList>
    </citation>
    <scope>NUCLEOTIDE SEQUENCE [LARGE SCALE GENOMIC DNA]</scope>
    <source>
        <strain evidence="2">cv. Jeju island</strain>
        <tissue evidence="1">Leaf</tissue>
    </source>
</reference>
<gene>
    <name evidence="1" type="ORF">Pyn_36916</name>
</gene>
<name>A0A314YHF4_PRUYE</name>
<evidence type="ECO:0000313" key="1">
    <source>
        <dbReference type="EMBL" id="PQQ03868.1"/>
    </source>
</evidence>
<keyword evidence="2" id="KW-1185">Reference proteome</keyword>
<accession>A0A314YHF4</accession>
<dbReference type="PROSITE" id="PS51257">
    <property type="entry name" value="PROKAR_LIPOPROTEIN"/>
    <property type="match status" value="1"/>
</dbReference>
<dbReference type="Proteomes" id="UP000250321">
    <property type="component" value="Unassembled WGS sequence"/>
</dbReference>
<proteinExistence type="predicted"/>
<dbReference type="AlphaFoldDB" id="A0A314YHF4"/>
<evidence type="ECO:0000313" key="2">
    <source>
        <dbReference type="Proteomes" id="UP000250321"/>
    </source>
</evidence>
<comment type="caution">
    <text evidence="1">The sequence shown here is derived from an EMBL/GenBank/DDBJ whole genome shotgun (WGS) entry which is preliminary data.</text>
</comment>